<feature type="binding site" evidence="7">
    <location>
        <position position="120"/>
    </location>
    <ligand>
        <name>S-adenosyl-L-methionine</name>
        <dbReference type="ChEBI" id="CHEBI:59789"/>
    </ligand>
</feature>
<comment type="pathway">
    <text evidence="7">tRNA modification; N(7)-methylguanine-tRNA biosynthesis.</text>
</comment>
<evidence type="ECO:0000256" key="5">
    <source>
        <dbReference type="ARBA" id="ARBA00022691"/>
    </source>
</evidence>
<feature type="binding site" evidence="7">
    <location>
        <position position="98"/>
    </location>
    <ligand>
        <name>S-adenosyl-L-methionine</name>
        <dbReference type="ChEBI" id="CHEBI:59789"/>
    </ligand>
</feature>
<dbReference type="OrthoDB" id="9802090at2"/>
<dbReference type="SUPFAM" id="SSF53335">
    <property type="entry name" value="S-adenosyl-L-methionine-dependent methyltransferases"/>
    <property type="match status" value="1"/>
</dbReference>
<reference evidence="8 9" key="1">
    <citation type="submission" date="2014-03" db="EMBL/GenBank/DDBJ databases">
        <title>Sequencing and Comparison of Genomes and Transcriptome Profiles of Human Ehrlichiosis Agents.</title>
        <authorList>
            <person name="Lin M."/>
            <person name="Daugherty S.C."/>
            <person name="Nagaraj S."/>
            <person name="Cheng Z."/>
            <person name="Xiong Q."/>
            <person name="Lin F.-Y."/>
            <person name="Sengamalay N."/>
            <person name="Ott S."/>
            <person name="Godinez A."/>
            <person name="Tallon L.J."/>
            <person name="Sadzewicz L."/>
            <person name="Fraser C.M."/>
            <person name="Dunning Hotopp J.C."/>
            <person name="Rikihisa Y."/>
        </authorList>
    </citation>
    <scope>NUCLEOTIDE SEQUENCE [LARGE SCALE GENOMIC DNA]</scope>
    <source>
        <strain evidence="8 9">Oregon</strain>
    </source>
</reference>
<feature type="binding site" evidence="7">
    <location>
        <position position="46"/>
    </location>
    <ligand>
        <name>S-adenosyl-L-methionine</name>
        <dbReference type="ChEBI" id="CHEBI:59789"/>
    </ligand>
</feature>
<dbReference type="EC" id="2.1.1.33" evidence="7"/>
<dbReference type="Pfam" id="PF02390">
    <property type="entry name" value="Methyltransf_4"/>
    <property type="match status" value="1"/>
</dbReference>
<accession>X5H528</accession>
<dbReference type="GO" id="GO:0043527">
    <property type="term" value="C:tRNA methyltransferase complex"/>
    <property type="evidence" value="ECO:0007669"/>
    <property type="project" value="TreeGrafter"/>
</dbReference>
<evidence type="ECO:0000256" key="7">
    <source>
        <dbReference type="HAMAP-Rule" id="MF_01057"/>
    </source>
</evidence>
<comment type="similarity">
    <text evidence="7">Belongs to the class I-like SAM-binding methyltransferase superfamily. TrmB family.</text>
</comment>
<feature type="binding site" evidence="7">
    <location>
        <position position="124"/>
    </location>
    <ligand>
        <name>substrate</name>
    </ligand>
</feature>
<dbReference type="PROSITE" id="PS51625">
    <property type="entry name" value="SAM_MT_TRMB"/>
    <property type="match status" value="1"/>
</dbReference>
<feature type="binding site" evidence="7">
    <location>
        <position position="156"/>
    </location>
    <ligand>
        <name>substrate</name>
    </ligand>
</feature>
<dbReference type="InterPro" id="IPR055361">
    <property type="entry name" value="tRNA_methyltr_TrmB_bact"/>
</dbReference>
<protein>
    <recommendedName>
        <fullName evidence="7">tRNA (guanine-N(7)-)-methyltransferase</fullName>
        <ecNumber evidence="7">2.1.1.33</ecNumber>
    </recommendedName>
    <alternativeName>
        <fullName evidence="7">tRNA (guanine(46)-N(7))-methyltransferase</fullName>
    </alternativeName>
    <alternativeName>
        <fullName evidence="7">tRNA(m7G46)-methyltransferase</fullName>
    </alternativeName>
</protein>
<keyword evidence="9" id="KW-1185">Reference proteome</keyword>
<evidence type="ECO:0000313" key="9">
    <source>
        <dbReference type="Proteomes" id="UP000023755"/>
    </source>
</evidence>
<evidence type="ECO:0000256" key="2">
    <source>
        <dbReference type="ARBA" id="ARBA00003015"/>
    </source>
</evidence>
<dbReference type="UniPathway" id="UPA00989"/>
<dbReference type="PANTHER" id="PTHR23417:SF14">
    <property type="entry name" value="PENTACOTRIPEPTIDE-REPEAT REGION OF PRORP DOMAIN-CONTAINING PROTEIN"/>
    <property type="match status" value="1"/>
</dbReference>
<comment type="caution">
    <text evidence="7">Lacks conserved residue(s) required for the propagation of feature annotation.</text>
</comment>
<dbReference type="InterPro" id="IPR003358">
    <property type="entry name" value="tRNA_(Gua-N-7)_MeTrfase_Trmb"/>
</dbReference>
<dbReference type="Proteomes" id="UP000023755">
    <property type="component" value="Chromosome"/>
</dbReference>
<dbReference type="Gene3D" id="3.40.50.150">
    <property type="entry name" value="Vaccinia Virus protein VP39"/>
    <property type="match status" value="1"/>
</dbReference>
<dbReference type="HOGENOM" id="CLU_050910_0_3_5"/>
<dbReference type="NCBIfam" id="TIGR00091">
    <property type="entry name" value="tRNA (guanosine(46)-N7)-methyltransferase TrmB"/>
    <property type="match status" value="1"/>
</dbReference>
<dbReference type="AlphaFoldDB" id="X5H528"/>
<keyword evidence="3 7" id="KW-0489">Methyltransferase</keyword>
<name>X5H528_9RICK</name>
<dbReference type="PANTHER" id="PTHR23417">
    <property type="entry name" value="3-DEOXY-D-MANNO-OCTULOSONIC-ACID TRANSFERASE/TRNA GUANINE-N 7 - -METHYLTRANSFERASE"/>
    <property type="match status" value="1"/>
</dbReference>
<dbReference type="KEGG" id="nhm:NHE_0879"/>
<feature type="binding site" evidence="7">
    <location>
        <position position="71"/>
    </location>
    <ligand>
        <name>S-adenosyl-L-methionine</name>
        <dbReference type="ChEBI" id="CHEBI:59789"/>
    </ligand>
</feature>
<evidence type="ECO:0000313" key="8">
    <source>
        <dbReference type="EMBL" id="AHX11798.1"/>
    </source>
</evidence>
<dbReference type="STRING" id="1286528.NHE_0879"/>
<keyword evidence="6 7" id="KW-0819">tRNA processing</keyword>
<evidence type="ECO:0000256" key="1">
    <source>
        <dbReference type="ARBA" id="ARBA00000142"/>
    </source>
</evidence>
<dbReference type="InterPro" id="IPR029063">
    <property type="entry name" value="SAM-dependent_MTases_sf"/>
</dbReference>
<dbReference type="HAMAP" id="MF_01057">
    <property type="entry name" value="tRNA_methyltr_TrmB"/>
    <property type="match status" value="1"/>
</dbReference>
<dbReference type="GO" id="GO:0008176">
    <property type="term" value="F:tRNA (guanine(46)-N7)-methyltransferase activity"/>
    <property type="evidence" value="ECO:0007669"/>
    <property type="project" value="UniProtKB-UniRule"/>
</dbReference>
<feature type="region of interest" description="Interaction with RNA" evidence="7">
    <location>
        <begin position="126"/>
        <end position="131"/>
    </location>
</feature>
<proteinExistence type="inferred from homology"/>
<evidence type="ECO:0000256" key="3">
    <source>
        <dbReference type="ARBA" id="ARBA00022603"/>
    </source>
</evidence>
<evidence type="ECO:0000256" key="4">
    <source>
        <dbReference type="ARBA" id="ARBA00022679"/>
    </source>
</evidence>
<gene>
    <name evidence="7 8" type="primary">trmB</name>
    <name evidence="8" type="ORF">NHE_0879</name>
</gene>
<evidence type="ECO:0000256" key="6">
    <source>
        <dbReference type="ARBA" id="ARBA00022694"/>
    </source>
</evidence>
<dbReference type="RefSeq" id="WP_156927361.1">
    <property type="nucleotide sequence ID" value="NZ_CP007481.1"/>
</dbReference>
<keyword evidence="4 7" id="KW-0808">Transferase</keyword>
<sequence length="205" mass="23543">MNEVSLLKSYGRLRGRNFDITKLADLEKFSVRPEILGNSNKEIVLEIGFGYGEHLIQRALEAPDKIFIGSEVYENGICKLLGEIKNRGLSNVFIWSLDVRILLQRLKKQIFNTVYILFPDPWPKKRHNKRRIVNRPFLGLLLENLHPSGELIVATDNKDYAEQIHCTAMQVFSEVEFIAIPGDITRYASKATEKLIAYRISKPIT</sequence>
<keyword evidence="5 7" id="KW-0949">S-adenosyl-L-methionine</keyword>
<dbReference type="EMBL" id="CP007481">
    <property type="protein sequence ID" value="AHX11798.1"/>
    <property type="molecule type" value="Genomic_DNA"/>
</dbReference>
<comment type="catalytic activity">
    <reaction evidence="1 7">
        <text>guanosine(46) in tRNA + S-adenosyl-L-methionine = N(7)-methylguanosine(46) in tRNA + S-adenosyl-L-homocysteine</text>
        <dbReference type="Rhea" id="RHEA:42708"/>
        <dbReference type="Rhea" id="RHEA-COMP:10188"/>
        <dbReference type="Rhea" id="RHEA-COMP:10189"/>
        <dbReference type="ChEBI" id="CHEBI:57856"/>
        <dbReference type="ChEBI" id="CHEBI:59789"/>
        <dbReference type="ChEBI" id="CHEBI:74269"/>
        <dbReference type="ChEBI" id="CHEBI:74480"/>
        <dbReference type="EC" id="2.1.1.33"/>
    </reaction>
</comment>
<comment type="function">
    <text evidence="2 7">Catalyzes the formation of N(7)-methylguanine at position 46 (m7G46) in tRNA.</text>
</comment>
<organism evidence="8 9">
    <name type="scientific">Neorickettsia helminthoeca str. Oregon</name>
    <dbReference type="NCBI Taxonomy" id="1286528"/>
    <lineage>
        <taxon>Bacteria</taxon>
        <taxon>Pseudomonadati</taxon>
        <taxon>Pseudomonadota</taxon>
        <taxon>Alphaproteobacteria</taxon>
        <taxon>Rickettsiales</taxon>
        <taxon>Anaplasmataceae</taxon>
        <taxon>Neorickettsia</taxon>
    </lineage>
</organism>